<dbReference type="OrthoDB" id="907602at2"/>
<dbReference type="EMBL" id="CP002305">
    <property type="protein sequence ID" value="ADQ18527.1"/>
    <property type="molecule type" value="Genomic_DNA"/>
</dbReference>
<organism evidence="3 4">
    <name type="scientific">Leadbetterella byssophila (strain DSM 17132 / JCM 16389 / KACC 11308 / NBRC 106382 / 4M15)</name>
    <dbReference type="NCBI Taxonomy" id="649349"/>
    <lineage>
        <taxon>Bacteria</taxon>
        <taxon>Pseudomonadati</taxon>
        <taxon>Bacteroidota</taxon>
        <taxon>Cytophagia</taxon>
        <taxon>Cytophagales</taxon>
        <taxon>Leadbetterellaceae</taxon>
        <taxon>Leadbetterella</taxon>
    </lineage>
</organism>
<evidence type="ECO:0000313" key="3">
    <source>
        <dbReference type="EMBL" id="ADQ18527.1"/>
    </source>
</evidence>
<reference key="1">
    <citation type="submission" date="2010-11" db="EMBL/GenBank/DDBJ databases">
        <title>The complete genome of Leadbetterella byssophila DSM 17132.</title>
        <authorList>
            <consortium name="US DOE Joint Genome Institute (JGI-PGF)"/>
            <person name="Lucas S."/>
            <person name="Copeland A."/>
            <person name="Lapidus A."/>
            <person name="Glavina del Rio T."/>
            <person name="Dalin E."/>
            <person name="Tice H."/>
            <person name="Bruce D."/>
            <person name="Goodwin L."/>
            <person name="Pitluck S."/>
            <person name="Kyrpides N."/>
            <person name="Mavromatis K."/>
            <person name="Ivanova N."/>
            <person name="Teshima H."/>
            <person name="Brettin T."/>
            <person name="Detter J.C."/>
            <person name="Han C."/>
            <person name="Tapia R."/>
            <person name="Land M."/>
            <person name="Hauser L."/>
            <person name="Markowitz V."/>
            <person name="Cheng J.-F."/>
            <person name="Hugenholtz P."/>
            <person name="Woyke T."/>
            <person name="Wu D."/>
            <person name="Tindall B."/>
            <person name="Pomrenke H.G."/>
            <person name="Brambilla E."/>
            <person name="Klenk H.-P."/>
            <person name="Eisen J.A."/>
        </authorList>
    </citation>
    <scope>NUCLEOTIDE SEQUENCE [LARGE SCALE GENOMIC DNA]</scope>
    <source>
        <strain>DSM 17132</strain>
    </source>
</reference>
<keyword evidence="1 3" id="KW-0328">Glycosyltransferase</keyword>
<evidence type="ECO:0000313" key="4">
    <source>
        <dbReference type="Proteomes" id="UP000007435"/>
    </source>
</evidence>
<dbReference type="KEGG" id="lby:Lbys_2865"/>
<dbReference type="RefSeq" id="WP_013409559.1">
    <property type="nucleotide sequence ID" value="NC_014655.1"/>
</dbReference>
<evidence type="ECO:0000256" key="2">
    <source>
        <dbReference type="ARBA" id="ARBA00022679"/>
    </source>
</evidence>
<proteinExistence type="predicted"/>
<dbReference type="SUPFAM" id="SSF53756">
    <property type="entry name" value="UDP-Glycosyltransferase/glycogen phosphorylase"/>
    <property type="match status" value="1"/>
</dbReference>
<dbReference type="STRING" id="649349.Lbys_2865"/>
<keyword evidence="2 3" id="KW-0808">Transferase</keyword>
<sequence length="616" mass="71573">MAGIRLKREQEETVKITKRTTLKPLLFEVAWEVCNQVGGIYTVIRSKVPSMVEEWGENYCLIGPYFPQTASIEFERIDEDESIFSRVAQNLRNQGIDAFYGRWLVTGNPNIILVDFQQALSKIDQLKFDLWANHKISTLNSEPLVSSVIAFGSMVKSYITAFVSAKPKNQECIVHFHEWMASSALLDLKKENVNVSTVFTTHATMLGRYIAGNRDDFYEKLSTFNWENEAKFYGIEAQAGIERLSAQYCNVLTTVSEVTARECEVFYGRTCDLILPNGLNITRFAATHEFQNLHLKYKQKINQFVMGHFFQSYSWDLDNTLYFFTSGRYEYKNKGYDLTLEALKRLNFKIVQSGLDITVVMFIITRNPVFSIDPQVLQSRAVMEEIEETCKSIEKEVGEHLFHASASNEDTTMPDLNQFVSEYWRLRLRRTIQTWKTKTLPRTVTHILKEKDDIVRFFEQTNLQNHQQDRVKFVYHPDFISATNPLFGLEYSHFVRGCHLGIFPSYYEPWGYTPLECIVRGIPTVTSDLSGFGDYIQGLMADHENMGIYVVNRKDQNFNKAADQLAEILFKFVTLSRRERIMQRNRVENISDIFDWTNLRSYYDTAHDLALKKRGR</sequence>
<dbReference type="CAZy" id="GT3">
    <property type="family name" value="Glycosyltransferase Family 3"/>
</dbReference>
<dbReference type="GO" id="GO:0005978">
    <property type="term" value="P:glycogen biosynthetic process"/>
    <property type="evidence" value="ECO:0007669"/>
    <property type="project" value="InterPro"/>
</dbReference>
<dbReference type="InterPro" id="IPR008631">
    <property type="entry name" value="Glycogen_synth"/>
</dbReference>
<gene>
    <name evidence="3" type="ordered locus">Lbys_2865</name>
</gene>
<dbReference type="Pfam" id="PF05693">
    <property type="entry name" value="Glycogen_syn"/>
    <property type="match status" value="1"/>
</dbReference>
<reference evidence="3 4" key="2">
    <citation type="journal article" date="2011" name="Stand. Genomic Sci.">
        <title>Complete genome sequence of Leadbetterella byssophila type strain (4M15).</title>
        <authorList>
            <person name="Abt B."/>
            <person name="Teshima H."/>
            <person name="Lucas S."/>
            <person name="Lapidus A."/>
            <person name="Del Rio T.G."/>
            <person name="Nolan M."/>
            <person name="Tice H."/>
            <person name="Cheng J.F."/>
            <person name="Pitluck S."/>
            <person name="Liolios K."/>
            <person name="Pagani I."/>
            <person name="Ivanova N."/>
            <person name="Mavromatis K."/>
            <person name="Pati A."/>
            <person name="Tapia R."/>
            <person name="Han C."/>
            <person name="Goodwin L."/>
            <person name="Chen A."/>
            <person name="Palaniappan K."/>
            <person name="Land M."/>
            <person name="Hauser L."/>
            <person name="Chang Y.J."/>
            <person name="Jeffries C.D."/>
            <person name="Rohde M."/>
            <person name="Goker M."/>
            <person name="Tindall B.J."/>
            <person name="Detter J.C."/>
            <person name="Woyke T."/>
            <person name="Bristow J."/>
            <person name="Eisen J.A."/>
            <person name="Markowitz V."/>
            <person name="Hugenholtz P."/>
            <person name="Klenk H.P."/>
            <person name="Kyrpides N.C."/>
        </authorList>
    </citation>
    <scope>NUCLEOTIDE SEQUENCE [LARGE SCALE GENOMIC DNA]</scope>
    <source>
        <strain evidence="4">DSM 17132 / JCM 16389 / KACC 11308 / NBRC 106382 / 4M15</strain>
    </source>
</reference>
<dbReference type="PANTHER" id="PTHR10176">
    <property type="entry name" value="GLYCOGEN SYNTHASE"/>
    <property type="match status" value="1"/>
</dbReference>
<dbReference type="EC" id="2.4.1.11" evidence="3"/>
<dbReference type="Gene3D" id="6.10.260.10">
    <property type="match status" value="1"/>
</dbReference>
<name>E4RRZ5_LEAB4</name>
<dbReference type="eggNOG" id="COG0438">
    <property type="taxonomic scope" value="Bacteria"/>
</dbReference>
<evidence type="ECO:0000256" key="1">
    <source>
        <dbReference type="ARBA" id="ARBA00022676"/>
    </source>
</evidence>
<dbReference type="HOGENOM" id="CLU_015910_1_0_10"/>
<accession>E4RRZ5</accession>
<dbReference type="Gene3D" id="3.40.50.2000">
    <property type="entry name" value="Glycogen Phosphorylase B"/>
    <property type="match status" value="2"/>
</dbReference>
<keyword evidence="4" id="KW-1185">Reference proteome</keyword>
<dbReference type="Proteomes" id="UP000007435">
    <property type="component" value="Chromosome"/>
</dbReference>
<dbReference type="GO" id="GO:0004373">
    <property type="term" value="F:alpha-1,4-glucan glucosyltransferase (UDP-glucose donor) activity"/>
    <property type="evidence" value="ECO:0007669"/>
    <property type="project" value="UniProtKB-EC"/>
</dbReference>
<dbReference type="GO" id="GO:0005737">
    <property type="term" value="C:cytoplasm"/>
    <property type="evidence" value="ECO:0007669"/>
    <property type="project" value="TreeGrafter"/>
</dbReference>
<dbReference type="AlphaFoldDB" id="E4RRZ5"/>
<protein>
    <submittedName>
        <fullName evidence="3">Glycogen(Starch) synthase</fullName>
        <ecNumber evidence="3">2.4.1.11</ecNumber>
    </submittedName>
</protein>
<dbReference type="PANTHER" id="PTHR10176:SF3">
    <property type="entry name" value="GLYCOGEN [STARCH] SYNTHASE"/>
    <property type="match status" value="1"/>
</dbReference>